<protein>
    <submittedName>
        <fullName evidence="10">TolC family protein</fullName>
    </submittedName>
</protein>
<dbReference type="GO" id="GO:0015288">
    <property type="term" value="F:porin activity"/>
    <property type="evidence" value="ECO:0007669"/>
    <property type="project" value="TreeGrafter"/>
</dbReference>
<comment type="similarity">
    <text evidence="2">Belongs to the outer membrane factor (OMF) (TC 1.B.17) family.</text>
</comment>
<proteinExistence type="inferred from homology"/>
<feature type="signal peptide" evidence="9">
    <location>
        <begin position="1"/>
        <end position="20"/>
    </location>
</feature>
<dbReference type="AlphaFoldDB" id="A0A4U5TSG5"/>
<name>A0A4U5TSG5_9FLAO</name>
<dbReference type="GO" id="GO:1990281">
    <property type="term" value="C:efflux pump complex"/>
    <property type="evidence" value="ECO:0007669"/>
    <property type="project" value="TreeGrafter"/>
</dbReference>
<dbReference type="PANTHER" id="PTHR30026">
    <property type="entry name" value="OUTER MEMBRANE PROTEIN TOLC"/>
    <property type="match status" value="1"/>
</dbReference>
<dbReference type="Gene3D" id="1.20.1600.10">
    <property type="entry name" value="Outer membrane efflux proteins (OEP)"/>
    <property type="match status" value="1"/>
</dbReference>
<dbReference type="SUPFAM" id="SSF56954">
    <property type="entry name" value="Outer membrane efflux proteins (OEP)"/>
    <property type="match status" value="1"/>
</dbReference>
<dbReference type="GO" id="GO:0015562">
    <property type="term" value="F:efflux transmembrane transporter activity"/>
    <property type="evidence" value="ECO:0007669"/>
    <property type="project" value="InterPro"/>
</dbReference>
<sequence length="440" mass="50245">MQNKLFILWIGFLSFTFCNAQDLLTKTEAVALTLEQNFGIQIANNNLEIAENNAGILNSGYLPSLNAQAGSNFSTQDRLAEVAGQDPLDQNNLDSENYNASLNLNYTLFDGLGRLYNYKRLKEEYNLSELQARETIENTLVQLFSVYYEVARRVENVEVLKQTLSLSKDRLKRVEYLFDYGQVNKLQVLNAKVDVSNDSINLVNENQSLDNAKRDLKVIINSEYSNNFSVDTTVNFTPMLKIQQFVEEHELNNASLLQIEKSLEISAYDQKISKTGYLPTLDLIGSYGWNRNISPETPFFPGSTQTSTTISAGLSLNWNLFDAGQTAVRIQNAKINYENQNLQKQQIQVQVDRDIQNALNNYKTRLYIYELQEQNVKTNQDNFKRTENQFELGQITSVEFRQAQINLQNAQTSYSLAKYDAKLAEIQLLQLTGQLLNVKF</sequence>
<feature type="chain" id="PRO_5020340410" evidence="9">
    <location>
        <begin position="21"/>
        <end position="440"/>
    </location>
</feature>
<keyword evidence="4" id="KW-1134">Transmembrane beta strand</keyword>
<gene>
    <name evidence="10" type="ORF">FCN74_08345</name>
</gene>
<comment type="subcellular location">
    <subcellularLocation>
        <location evidence="1">Cell outer membrane</location>
    </subcellularLocation>
</comment>
<keyword evidence="11" id="KW-1185">Reference proteome</keyword>
<dbReference type="EMBL" id="SWMU01000003">
    <property type="protein sequence ID" value="TKS56288.1"/>
    <property type="molecule type" value="Genomic_DNA"/>
</dbReference>
<reference evidence="10 11" key="1">
    <citation type="submission" date="2019-04" db="EMBL/GenBank/DDBJ databases">
        <title>Psychroflexus halotolerans sp. nov., isolated from a marine solar saltern.</title>
        <authorList>
            <person name="Feng X."/>
        </authorList>
    </citation>
    <scope>NUCLEOTIDE SEQUENCE [LARGE SCALE GENOMIC DNA]</scope>
    <source>
        <strain evidence="10 11">WDS2C27</strain>
    </source>
</reference>
<evidence type="ECO:0000313" key="11">
    <source>
        <dbReference type="Proteomes" id="UP000306552"/>
    </source>
</evidence>
<evidence type="ECO:0000256" key="4">
    <source>
        <dbReference type="ARBA" id="ARBA00022452"/>
    </source>
</evidence>
<keyword evidence="6" id="KW-0472">Membrane</keyword>
<evidence type="ECO:0000256" key="6">
    <source>
        <dbReference type="ARBA" id="ARBA00023136"/>
    </source>
</evidence>
<comment type="caution">
    <text evidence="10">The sequence shown here is derived from an EMBL/GenBank/DDBJ whole genome shotgun (WGS) entry which is preliminary data.</text>
</comment>
<dbReference type="InterPro" id="IPR003423">
    <property type="entry name" value="OMP_efflux"/>
</dbReference>
<dbReference type="Proteomes" id="UP000306552">
    <property type="component" value="Unassembled WGS sequence"/>
</dbReference>
<evidence type="ECO:0000256" key="7">
    <source>
        <dbReference type="ARBA" id="ARBA00023237"/>
    </source>
</evidence>
<keyword evidence="9" id="KW-0732">Signal</keyword>
<evidence type="ECO:0000256" key="1">
    <source>
        <dbReference type="ARBA" id="ARBA00004442"/>
    </source>
</evidence>
<evidence type="ECO:0000256" key="2">
    <source>
        <dbReference type="ARBA" id="ARBA00007613"/>
    </source>
</evidence>
<keyword evidence="7" id="KW-0998">Cell outer membrane</keyword>
<keyword evidence="3" id="KW-0813">Transport</keyword>
<organism evidence="10 11">
    <name type="scientific">Mesohalobacter halotolerans</name>
    <dbReference type="NCBI Taxonomy" id="1883405"/>
    <lineage>
        <taxon>Bacteria</taxon>
        <taxon>Pseudomonadati</taxon>
        <taxon>Bacteroidota</taxon>
        <taxon>Flavobacteriia</taxon>
        <taxon>Flavobacteriales</taxon>
        <taxon>Flavobacteriaceae</taxon>
        <taxon>Mesohalobacter</taxon>
    </lineage>
</organism>
<evidence type="ECO:0000256" key="5">
    <source>
        <dbReference type="ARBA" id="ARBA00022692"/>
    </source>
</evidence>
<dbReference type="InterPro" id="IPR051906">
    <property type="entry name" value="TolC-like"/>
</dbReference>
<evidence type="ECO:0000256" key="9">
    <source>
        <dbReference type="SAM" id="SignalP"/>
    </source>
</evidence>
<evidence type="ECO:0000313" key="10">
    <source>
        <dbReference type="EMBL" id="TKS56288.1"/>
    </source>
</evidence>
<dbReference type="GO" id="GO:0009279">
    <property type="term" value="C:cell outer membrane"/>
    <property type="evidence" value="ECO:0007669"/>
    <property type="project" value="UniProtKB-SubCell"/>
</dbReference>
<feature type="coiled-coil region" evidence="8">
    <location>
        <begin position="330"/>
        <end position="389"/>
    </location>
</feature>
<dbReference type="OrthoDB" id="9771205at2"/>
<keyword evidence="8" id="KW-0175">Coiled coil</keyword>
<dbReference type="Pfam" id="PF02321">
    <property type="entry name" value="OEP"/>
    <property type="match status" value="2"/>
</dbReference>
<keyword evidence="5" id="KW-0812">Transmembrane</keyword>
<evidence type="ECO:0000256" key="3">
    <source>
        <dbReference type="ARBA" id="ARBA00022448"/>
    </source>
</evidence>
<evidence type="ECO:0000256" key="8">
    <source>
        <dbReference type="SAM" id="Coils"/>
    </source>
</evidence>
<accession>A0A4U5TSG5</accession>
<dbReference type="PANTHER" id="PTHR30026:SF20">
    <property type="entry name" value="OUTER MEMBRANE PROTEIN TOLC"/>
    <property type="match status" value="1"/>
</dbReference>